<evidence type="ECO:0000256" key="3">
    <source>
        <dbReference type="ARBA" id="ARBA00023002"/>
    </source>
</evidence>
<dbReference type="SUPFAM" id="SSF51197">
    <property type="entry name" value="Clavaminate synthase-like"/>
    <property type="match status" value="1"/>
</dbReference>
<evidence type="ECO:0000256" key="1">
    <source>
        <dbReference type="ARBA" id="ARBA00007730"/>
    </source>
</evidence>
<evidence type="ECO:0000259" key="5">
    <source>
        <dbReference type="Pfam" id="PF05118"/>
    </source>
</evidence>
<comment type="caution">
    <text evidence="6">The sequence shown here is derived from an EMBL/GenBank/DDBJ whole genome shotgun (WGS) entry which is preliminary data.</text>
</comment>
<organism evidence="6 7">
    <name type="scientific">Legionella jordanis</name>
    <dbReference type="NCBI Taxonomy" id="456"/>
    <lineage>
        <taxon>Bacteria</taxon>
        <taxon>Pseudomonadati</taxon>
        <taxon>Pseudomonadota</taxon>
        <taxon>Gammaproteobacteria</taxon>
        <taxon>Legionellales</taxon>
        <taxon>Legionellaceae</taxon>
        <taxon>Legionella</taxon>
    </lineage>
</organism>
<proteinExistence type="inferred from homology"/>
<dbReference type="InterPro" id="IPR027443">
    <property type="entry name" value="IPNS-like_sf"/>
</dbReference>
<dbReference type="InterPro" id="IPR007803">
    <property type="entry name" value="Asp/Arg/Pro-Hydrxlase"/>
</dbReference>
<dbReference type="PANTHER" id="PTHR46332">
    <property type="entry name" value="ASPARTATE BETA-HYDROXYLASE DOMAIN-CONTAINING PROTEIN 2"/>
    <property type="match status" value="1"/>
</dbReference>
<sequence>MNWPHALNFKTLLLLSYILSIIYVHLRGKERMGVLRQLTDHSSLLAPINAIMYLFSAVPKTPFIDISTFPELQKLQDNWQIIREEAEALMQKSYISASTKYDDIGFNSFFRRGWKRFYLKWYNDPMPSALAECPKTLEIIQQIPSINAAMFTLLPKQSFLYKHRDPYAGSLRYHLGLITPNSEECCIYVDGESYFWQDGQAVLFDETYIHSAENKTDQDRLILFCDIQRPLRNYFAIKLNQIFSQTIMKAASSKNLPIEQVGIINQLFQYGYKIRLIGKQLKQFNRAMYYLIKYSLFVSIAYFIFIK</sequence>
<keyword evidence="2 6" id="KW-0223">Dioxygenase</keyword>
<comment type="similarity">
    <text evidence="1">Belongs to the aspartyl/asparaginyl beta-hydroxylase family.</text>
</comment>
<dbReference type="RefSeq" id="WP_058470326.1">
    <property type="nucleotide sequence ID" value="NZ_CAAAIC010000002.1"/>
</dbReference>
<dbReference type="STRING" id="456.Ljor_0779"/>
<dbReference type="EMBL" id="LNYJ01000011">
    <property type="protein sequence ID" value="KTD16473.1"/>
    <property type="molecule type" value="Genomic_DNA"/>
</dbReference>
<dbReference type="Pfam" id="PF05118">
    <property type="entry name" value="Asp_Arg_Hydrox"/>
    <property type="match status" value="1"/>
</dbReference>
<accession>A0A0W0VA22</accession>
<reference evidence="6 7" key="1">
    <citation type="submission" date="2015-11" db="EMBL/GenBank/DDBJ databases">
        <title>Genomic analysis of 38 Legionella species identifies large and diverse effector repertoires.</title>
        <authorList>
            <person name="Burstein D."/>
            <person name="Amaro F."/>
            <person name="Zusman T."/>
            <person name="Lifshitz Z."/>
            <person name="Cohen O."/>
            <person name="Gilbert J.A."/>
            <person name="Pupko T."/>
            <person name="Shuman H.A."/>
            <person name="Segal G."/>
        </authorList>
    </citation>
    <scope>NUCLEOTIDE SEQUENCE [LARGE SCALE GENOMIC DNA]</scope>
    <source>
        <strain evidence="6 7">BL-540</strain>
    </source>
</reference>
<feature type="transmembrane region" description="Helical" evidence="4">
    <location>
        <begin position="6"/>
        <end position="26"/>
    </location>
</feature>
<keyword evidence="4" id="KW-0812">Transmembrane</keyword>
<evidence type="ECO:0000256" key="2">
    <source>
        <dbReference type="ARBA" id="ARBA00022964"/>
    </source>
</evidence>
<gene>
    <name evidence="6" type="ORF">Ljor_0779</name>
</gene>
<keyword evidence="4" id="KW-0472">Membrane</keyword>
<evidence type="ECO:0000313" key="6">
    <source>
        <dbReference type="EMBL" id="KTD16473.1"/>
    </source>
</evidence>
<keyword evidence="3" id="KW-0560">Oxidoreductase</keyword>
<keyword evidence="4" id="KW-1133">Transmembrane helix</keyword>
<dbReference type="Proteomes" id="UP000055035">
    <property type="component" value="Unassembled WGS sequence"/>
</dbReference>
<feature type="transmembrane region" description="Helical" evidence="4">
    <location>
        <begin position="287"/>
        <end position="306"/>
    </location>
</feature>
<evidence type="ECO:0000256" key="4">
    <source>
        <dbReference type="SAM" id="Phobius"/>
    </source>
</evidence>
<dbReference type="PATRIC" id="fig|456.5.peg.826"/>
<feature type="domain" description="Aspartyl/asparaginy/proline hydroxylase" evidence="5">
    <location>
        <begin position="77"/>
        <end position="230"/>
    </location>
</feature>
<dbReference type="Gene3D" id="2.60.120.330">
    <property type="entry name" value="B-lactam Antibiotic, Isopenicillin N Synthase, Chain"/>
    <property type="match status" value="1"/>
</dbReference>
<dbReference type="OrthoDB" id="21665at2"/>
<protein>
    <submittedName>
        <fullName evidence="6">Peptide aspartate b-dioxygenase</fullName>
    </submittedName>
</protein>
<evidence type="ECO:0000313" key="7">
    <source>
        <dbReference type="Proteomes" id="UP000055035"/>
    </source>
</evidence>
<keyword evidence="7" id="KW-1185">Reference proteome</keyword>
<dbReference type="AlphaFoldDB" id="A0A0W0VA22"/>
<dbReference type="PANTHER" id="PTHR46332:SF5">
    <property type="entry name" value="ASPARTATE BETA-HYDROXYLASE DOMAIN CONTAINING 2"/>
    <property type="match status" value="1"/>
</dbReference>
<name>A0A0W0VA22_9GAMM</name>
<dbReference type="InterPro" id="IPR051821">
    <property type="entry name" value="Asp/Asn_beta-hydroxylase"/>
</dbReference>
<dbReference type="GO" id="GO:0051213">
    <property type="term" value="F:dioxygenase activity"/>
    <property type="evidence" value="ECO:0007669"/>
    <property type="project" value="UniProtKB-KW"/>
</dbReference>